<proteinExistence type="predicted"/>
<evidence type="ECO:0000313" key="9">
    <source>
        <dbReference type="Proteomes" id="UP001244341"/>
    </source>
</evidence>
<feature type="compositionally biased region" description="Polar residues" evidence="6">
    <location>
        <begin position="274"/>
        <end position="283"/>
    </location>
</feature>
<dbReference type="SUPFAM" id="SSF54171">
    <property type="entry name" value="DNA-binding domain"/>
    <property type="match status" value="1"/>
</dbReference>
<evidence type="ECO:0000256" key="1">
    <source>
        <dbReference type="ARBA" id="ARBA00004123"/>
    </source>
</evidence>
<gene>
    <name evidence="8" type="ORF">OEZ85_003120</name>
</gene>
<feature type="compositionally biased region" description="Basic residues" evidence="6">
    <location>
        <begin position="142"/>
        <end position="154"/>
    </location>
</feature>
<feature type="region of interest" description="Disordered" evidence="6">
    <location>
        <begin position="262"/>
        <end position="283"/>
    </location>
</feature>
<evidence type="ECO:0000256" key="2">
    <source>
        <dbReference type="ARBA" id="ARBA00023015"/>
    </source>
</evidence>
<dbReference type="InterPro" id="IPR001471">
    <property type="entry name" value="AP2/ERF_dom"/>
</dbReference>
<evidence type="ECO:0000259" key="7">
    <source>
        <dbReference type="PROSITE" id="PS51032"/>
    </source>
</evidence>
<evidence type="ECO:0000313" key="8">
    <source>
        <dbReference type="EMBL" id="WIA14613.1"/>
    </source>
</evidence>
<name>A0ABY8U4M7_TETOB</name>
<evidence type="ECO:0000256" key="4">
    <source>
        <dbReference type="ARBA" id="ARBA00023163"/>
    </source>
</evidence>
<dbReference type="PANTHER" id="PTHR32467:SF90">
    <property type="entry name" value="AP2-LIKE ETHYLENE-RESPONSIVE TRANSCRIPTION FACTOR AIL1"/>
    <property type="match status" value="1"/>
</dbReference>
<dbReference type="PROSITE" id="PS51032">
    <property type="entry name" value="AP2_ERF"/>
    <property type="match status" value="1"/>
</dbReference>
<sequence>MSKNQSSKFRGVTWSRRHKRWQAGISLQGKFLYLGTYEDEADAARIWDLAALKSRGISAHTNFELGNYLNPSGQIIAVERLDAAVSRHQAKRNLQPAASPAEKALAVFLGPAAAAAAAAAAAGGDDDEDGDDSDWAPDRPLKQQRRTRGVRRKGMPAAVPARSSNSMSSSSSSGSGSNSSSNPALLPAGPAQEEAADTSSAAEAAAAAAAAAGDAAQSEHTGARAYALAPTAAAAGGAGADSLVTDNSSMAHYTLHIVKQEPSALPPAGFERPCTNSSSSSSV</sequence>
<keyword evidence="2" id="KW-0805">Transcription regulation</keyword>
<evidence type="ECO:0000256" key="3">
    <source>
        <dbReference type="ARBA" id="ARBA00023125"/>
    </source>
</evidence>
<dbReference type="SMART" id="SM00380">
    <property type="entry name" value="AP2"/>
    <property type="match status" value="1"/>
</dbReference>
<dbReference type="InterPro" id="IPR016177">
    <property type="entry name" value="DNA-bd_dom_sf"/>
</dbReference>
<feature type="domain" description="AP2/ERF" evidence="7">
    <location>
        <begin position="8"/>
        <end position="64"/>
    </location>
</feature>
<keyword evidence="3" id="KW-0238">DNA-binding</keyword>
<evidence type="ECO:0000256" key="6">
    <source>
        <dbReference type="SAM" id="MobiDB-lite"/>
    </source>
</evidence>
<dbReference type="PANTHER" id="PTHR32467">
    <property type="entry name" value="AP2-LIKE ETHYLENE-RESPONSIVE TRANSCRIPTION FACTOR"/>
    <property type="match status" value="1"/>
</dbReference>
<dbReference type="InterPro" id="IPR036955">
    <property type="entry name" value="AP2/ERF_dom_sf"/>
</dbReference>
<keyword evidence="5" id="KW-0539">Nucleus</keyword>
<dbReference type="Gene3D" id="3.30.730.10">
    <property type="entry name" value="AP2/ERF domain"/>
    <property type="match status" value="1"/>
</dbReference>
<dbReference type="Proteomes" id="UP001244341">
    <property type="component" value="Chromosome 5b"/>
</dbReference>
<comment type="subcellular location">
    <subcellularLocation>
        <location evidence="1">Nucleus</location>
    </subcellularLocation>
</comment>
<protein>
    <recommendedName>
        <fullName evidence="7">AP2/ERF domain-containing protein</fullName>
    </recommendedName>
</protein>
<keyword evidence="9" id="KW-1185">Reference proteome</keyword>
<feature type="compositionally biased region" description="Low complexity" evidence="6">
    <location>
        <begin position="163"/>
        <end position="182"/>
    </location>
</feature>
<feature type="region of interest" description="Disordered" evidence="6">
    <location>
        <begin position="120"/>
        <end position="202"/>
    </location>
</feature>
<feature type="compositionally biased region" description="Acidic residues" evidence="6">
    <location>
        <begin position="124"/>
        <end position="135"/>
    </location>
</feature>
<feature type="compositionally biased region" description="Low complexity" evidence="6">
    <location>
        <begin position="191"/>
        <end position="202"/>
    </location>
</feature>
<keyword evidence="4" id="KW-0804">Transcription</keyword>
<accession>A0ABY8U4M7</accession>
<dbReference type="EMBL" id="CP126212">
    <property type="protein sequence ID" value="WIA14613.1"/>
    <property type="molecule type" value="Genomic_DNA"/>
</dbReference>
<organism evidence="8 9">
    <name type="scientific">Tetradesmus obliquus</name>
    <name type="common">Green alga</name>
    <name type="synonym">Acutodesmus obliquus</name>
    <dbReference type="NCBI Taxonomy" id="3088"/>
    <lineage>
        <taxon>Eukaryota</taxon>
        <taxon>Viridiplantae</taxon>
        <taxon>Chlorophyta</taxon>
        <taxon>core chlorophytes</taxon>
        <taxon>Chlorophyceae</taxon>
        <taxon>CS clade</taxon>
        <taxon>Sphaeropleales</taxon>
        <taxon>Scenedesmaceae</taxon>
        <taxon>Tetradesmus</taxon>
    </lineage>
</organism>
<evidence type="ECO:0000256" key="5">
    <source>
        <dbReference type="ARBA" id="ARBA00023242"/>
    </source>
</evidence>
<reference evidence="8 9" key="1">
    <citation type="submission" date="2023-05" db="EMBL/GenBank/DDBJ databases">
        <title>A 100% complete, gapless, phased diploid assembly of the Scenedesmus obliquus UTEX 3031 genome.</title>
        <authorList>
            <person name="Biondi T.C."/>
            <person name="Hanschen E.R."/>
            <person name="Kwon T."/>
            <person name="Eng W."/>
            <person name="Kruse C.P.S."/>
            <person name="Koehler S.I."/>
            <person name="Kunde Y."/>
            <person name="Gleasner C.D."/>
            <person name="You Mak K.T."/>
            <person name="Polle J."/>
            <person name="Hovde B.T."/>
            <person name="Starkenburg S.R."/>
        </authorList>
    </citation>
    <scope>NUCLEOTIDE SEQUENCE [LARGE SCALE GENOMIC DNA]</scope>
    <source>
        <strain evidence="8 9">DOE0152z</strain>
    </source>
</reference>